<name>A0AAD4XTJ6_9MAGN</name>
<dbReference type="Proteomes" id="UP001202328">
    <property type="component" value="Unassembled WGS sequence"/>
</dbReference>
<evidence type="ECO:0000313" key="1">
    <source>
        <dbReference type="EMBL" id="KAI3946709.1"/>
    </source>
</evidence>
<protein>
    <submittedName>
        <fullName evidence="1">Uncharacterized protein</fullName>
    </submittedName>
</protein>
<reference evidence="1" key="1">
    <citation type="submission" date="2022-04" db="EMBL/GenBank/DDBJ databases">
        <title>A functionally conserved STORR gene fusion in Papaver species that diverged 16.8 million years ago.</title>
        <authorList>
            <person name="Catania T."/>
        </authorList>
    </citation>
    <scope>NUCLEOTIDE SEQUENCE</scope>
    <source>
        <strain evidence="1">S-188037</strain>
    </source>
</reference>
<organism evidence="1 2">
    <name type="scientific">Papaver atlanticum</name>
    <dbReference type="NCBI Taxonomy" id="357466"/>
    <lineage>
        <taxon>Eukaryota</taxon>
        <taxon>Viridiplantae</taxon>
        <taxon>Streptophyta</taxon>
        <taxon>Embryophyta</taxon>
        <taxon>Tracheophyta</taxon>
        <taxon>Spermatophyta</taxon>
        <taxon>Magnoliopsida</taxon>
        <taxon>Ranunculales</taxon>
        <taxon>Papaveraceae</taxon>
        <taxon>Papaveroideae</taxon>
        <taxon>Papaver</taxon>
    </lineage>
</organism>
<accession>A0AAD4XTJ6</accession>
<proteinExistence type="predicted"/>
<keyword evidence="2" id="KW-1185">Reference proteome</keyword>
<dbReference type="AlphaFoldDB" id="A0AAD4XTJ6"/>
<comment type="caution">
    <text evidence="1">The sequence shown here is derived from an EMBL/GenBank/DDBJ whole genome shotgun (WGS) entry which is preliminary data.</text>
</comment>
<evidence type="ECO:0000313" key="2">
    <source>
        <dbReference type="Proteomes" id="UP001202328"/>
    </source>
</evidence>
<dbReference type="EMBL" id="JAJJMB010003633">
    <property type="protein sequence ID" value="KAI3946709.1"/>
    <property type="molecule type" value="Genomic_DNA"/>
</dbReference>
<sequence length="176" mass="20321">MYLQKHILLKAKTFSKYSGNGTNDAPVLHEADTRLGMVSLQAQREYTLPELFNLKEWTSPPYKTLTFSHFVLMEDMVPNAMAQDVIGVLGVFTCTTNIQTMKKDDGKQLKMLELTILLNAIFIIKKKSSTLEIPFWRFSVFLTSMFLVICQKVAHTIWHRYPCSIDFYRLCNGIEK</sequence>
<gene>
    <name evidence="1" type="ORF">MKW98_003272</name>
</gene>